<dbReference type="Pfam" id="PF00504">
    <property type="entry name" value="Chloroa_b-bind"/>
    <property type="match status" value="3"/>
</dbReference>
<feature type="transmembrane region" description="Helical" evidence="5">
    <location>
        <begin position="1392"/>
        <end position="1414"/>
    </location>
</feature>
<evidence type="ECO:0008006" key="8">
    <source>
        <dbReference type="Google" id="ProtNLM"/>
    </source>
</evidence>
<accession>A0AA36IPU2</accession>
<comment type="caution">
    <text evidence="6">The sequence shown here is derived from an EMBL/GenBank/DDBJ whole genome shotgun (WGS) entry which is preliminary data.</text>
</comment>
<keyword evidence="5" id="KW-0472">Membrane</keyword>
<dbReference type="GO" id="GO:0009507">
    <property type="term" value="C:chloroplast"/>
    <property type="evidence" value="ECO:0007669"/>
    <property type="project" value="UniProtKB-SubCell"/>
</dbReference>
<keyword evidence="3" id="KW-0602">Photosynthesis</keyword>
<evidence type="ECO:0000256" key="2">
    <source>
        <dbReference type="ARBA" id="ARBA00022528"/>
    </source>
</evidence>
<keyword evidence="5" id="KW-0812">Transmembrane</keyword>
<keyword evidence="5" id="KW-1133">Transmembrane helix</keyword>
<name>A0AA36IPU2_9DINO</name>
<reference evidence="6" key="1">
    <citation type="submission" date="2023-08" db="EMBL/GenBank/DDBJ databases">
        <authorList>
            <person name="Chen Y."/>
            <person name="Shah S."/>
            <person name="Dougan E. K."/>
            <person name="Thang M."/>
            <person name="Chan C."/>
        </authorList>
    </citation>
    <scope>NUCLEOTIDE SEQUENCE</scope>
</reference>
<dbReference type="Proteomes" id="UP001178507">
    <property type="component" value="Unassembled WGS sequence"/>
</dbReference>
<dbReference type="InterPro" id="IPR009091">
    <property type="entry name" value="RCC1/BLIP-II"/>
</dbReference>
<dbReference type="GO" id="GO:0009765">
    <property type="term" value="P:photosynthesis, light harvesting"/>
    <property type="evidence" value="ECO:0007669"/>
    <property type="project" value="InterPro"/>
</dbReference>
<dbReference type="SUPFAM" id="SSF103511">
    <property type="entry name" value="Chlorophyll a-b binding protein"/>
    <property type="match status" value="3"/>
</dbReference>
<feature type="transmembrane region" description="Helical" evidence="5">
    <location>
        <begin position="1314"/>
        <end position="1332"/>
    </location>
</feature>
<dbReference type="Gene3D" id="1.10.3460.10">
    <property type="entry name" value="Chlorophyll a/b binding protein domain"/>
    <property type="match status" value="3"/>
</dbReference>
<dbReference type="InterPro" id="IPR022796">
    <property type="entry name" value="Chloroa_b-bind"/>
</dbReference>
<comment type="subcellular location">
    <subcellularLocation>
        <location evidence="1">Plastid</location>
        <location evidence="1">Chloroplast</location>
    </subcellularLocation>
</comment>
<evidence type="ECO:0000313" key="6">
    <source>
        <dbReference type="EMBL" id="CAJ1390659.1"/>
    </source>
</evidence>
<keyword evidence="2" id="KW-0150">Chloroplast</keyword>
<evidence type="ECO:0000256" key="4">
    <source>
        <dbReference type="ARBA" id="ARBA00022640"/>
    </source>
</evidence>
<dbReference type="PANTHER" id="PTHR21649">
    <property type="entry name" value="CHLOROPHYLL A/B BINDING PROTEIN"/>
    <property type="match status" value="1"/>
</dbReference>
<proteinExistence type="predicted"/>
<keyword evidence="7" id="KW-1185">Reference proteome</keyword>
<evidence type="ECO:0000313" key="7">
    <source>
        <dbReference type="Proteomes" id="UP001178507"/>
    </source>
</evidence>
<evidence type="ECO:0000256" key="3">
    <source>
        <dbReference type="ARBA" id="ARBA00022531"/>
    </source>
</evidence>
<dbReference type="GO" id="GO:0016020">
    <property type="term" value="C:membrane"/>
    <property type="evidence" value="ECO:0007669"/>
    <property type="project" value="InterPro"/>
</dbReference>
<dbReference type="EMBL" id="CAUJNA010002113">
    <property type="protein sequence ID" value="CAJ1390659.1"/>
    <property type="molecule type" value="Genomic_DNA"/>
</dbReference>
<dbReference type="Gene3D" id="2.130.10.30">
    <property type="entry name" value="Regulator of chromosome condensation 1/beta-lactamase-inhibitor protein II"/>
    <property type="match status" value="2"/>
</dbReference>
<protein>
    <recommendedName>
        <fullName evidence="8">Chlorophyll a-b binding protein, chloroplastic</fullName>
    </recommendedName>
</protein>
<evidence type="ECO:0000256" key="5">
    <source>
        <dbReference type="SAM" id="Phobius"/>
    </source>
</evidence>
<organism evidence="6 7">
    <name type="scientific">Effrenium voratum</name>
    <dbReference type="NCBI Taxonomy" id="2562239"/>
    <lineage>
        <taxon>Eukaryota</taxon>
        <taxon>Sar</taxon>
        <taxon>Alveolata</taxon>
        <taxon>Dinophyceae</taxon>
        <taxon>Suessiales</taxon>
        <taxon>Symbiodiniaceae</taxon>
        <taxon>Effrenium</taxon>
    </lineage>
</organism>
<dbReference type="SUPFAM" id="SSF50985">
    <property type="entry name" value="RCC1/BLIP-II"/>
    <property type="match status" value="2"/>
</dbReference>
<sequence>MDGRAVVVHLASGRSAEMFASAEWTFKDVQVQAAETFGLDPRSLALWHGKRRLRLLHLVASESDGLCAGERLVLAGVSSWPQVAASATAFAAVYGDGSVATWGEEECGGDSSGVQDQLTEVLQIQSSLGAFAALRADGSVVSWGAEEAGDSSRVQDRLTSVTAIQACRGAFCALRADGCVVTWGKAEAGGDSDNVQEELRDVLCIQSALDAFAAIRADGGVVTWGDPKLGGCVQQLKGVRHIQGHTRRSSDGGAFAAISVDGDVETWGCASHGGDCSYVQQRLKDVQCIQVCDSSFAAIRGDGQVVTWGDPCAGGDSSCVQESLRDVACIKSTNSAFAALLRSGRVVTWGEPSTGGDSSEVQHRLLNVQSLQSTGGAFAAICGGRVVTWGRPDTGGDSLDVQDQLVDVDQIQSSSCAFAALRKDGRVVTWGDTSCGGDSSKVQDQLRDVRCIQASGCAFCAVCADGRVVLWGAMSTGEVIGQLCAVSCLLISAVANELFPLLSPKQGVSPHVATGALLVGFTVGLVFMFGLGYLTESMEEDEDEEDPKQTRTNSDIETALVDVGEAERDKAKETFNSETKEIYGEVGRLQEALEQGTQNHIDEILHGLEYRVHRATRVLYVRGGLDDQNLTRMKFHGRELRAVADRLRSFDSFQKAKDDLKDFQACLEHLHGHAERVPFRRWKALAKPAEDTQLSEQLPLALVTAVIVDAAVDGMLIGLSYAASPSATAATDHVLHLTSWGTAGAERPRLAQTDPTRPMPAMSKIAMGAGVALAGTAFLAPQKVSTTAPANSQGLRGAPASAQQPSLGLGSLALGGLGLAALASRGTSRSSAPSACRVYDASKEIGACDPLLFWDPIGYCQGDCTKQDFDRRRAVELKHGRICMFATIGMVWPDIFGKFDGYLSPSQNLKFADVPSGIAAISKVPLEGWLQVFLVAGLIETQLFKDQSFGGFGYAKYGEPGNFGTGYWGRKIKDAGERKLKLTTELNNGRLAMVAMAGMLIQNGLTGQAPIEQLTAGHFSPFNDGQGAFAQFDPSKELGACPPLGYWDPFGMMAFQDEAKFRKNRELELKHGRICMVATIGMIVPDLFGRFGGYLSPSMNLKFTDVPCTIEAIYKVPTEGWLQIFALAGALEAKNLAFPTNYGYPPFWGQINTLSAEEKKKKLLAEINNGRLAMMAMAAIVAQNGATGQSLVEQFTTGNLNPFVGGYAKQELQSGTALRANSEALPWAPVPEGLTNNIFGPYIGDAGFDPAGFAKNKRLLPWQLWYREAELAHGRVCMLAVLGFTVQTSGAKWEPFITRYPTDSADPLKAATQVPIIGWLQIITVIALSELWRYENVISKYGEGVQPGDLGWNVDAPAGGKRPKWFGPTFTAKYTPQEWNNMKLREIKHCRLAMVGFFFMVLTNASTGVGPSLIPSFTQSEFQSSVGDFIPKGL</sequence>
<keyword evidence="4" id="KW-0934">Plastid</keyword>
<dbReference type="InterPro" id="IPR001344">
    <property type="entry name" value="Chloro_AB-bd_pln"/>
</dbReference>
<gene>
    <name evidence="6" type="ORF">EVOR1521_LOCUS16017</name>
</gene>
<evidence type="ECO:0000256" key="1">
    <source>
        <dbReference type="ARBA" id="ARBA00004229"/>
    </source>
</evidence>